<sequence>MPEGKATTSTGALARNSSRPGEGMYWMPARTSFRRDLGKEEVRTGEWTTSQCRGRWWRRRPAHGRRGRGGRRRNSGVAATVAGGGASPAISPRIGGGAGEEDAPARPREKTARPDGARARRERRLEAGRRRRERRRRRGEVVRPREDAGGG</sequence>
<dbReference type="EMBL" id="AP005773">
    <property type="protein sequence ID" value="BAD62142.1"/>
    <property type="molecule type" value="Genomic_DNA"/>
</dbReference>
<dbReference type="Proteomes" id="UP000000763">
    <property type="component" value="Chromosome 6"/>
</dbReference>
<feature type="region of interest" description="Disordered" evidence="1">
    <location>
        <begin position="1"/>
        <end position="29"/>
    </location>
</feature>
<feature type="compositionally biased region" description="Basic and acidic residues" evidence="1">
    <location>
        <begin position="103"/>
        <end position="128"/>
    </location>
</feature>
<reference evidence="3" key="2">
    <citation type="journal article" date="2008" name="Nucleic Acids Res.">
        <title>The rice annotation project database (RAP-DB): 2008 update.</title>
        <authorList>
            <consortium name="The rice annotation project (RAP)"/>
        </authorList>
    </citation>
    <scope>GENOME REANNOTATION</scope>
    <source>
        <strain evidence="3">cv. Nipponbare</strain>
    </source>
</reference>
<proteinExistence type="predicted"/>
<organism evidence="2 3">
    <name type="scientific">Oryza sativa subsp. japonica</name>
    <name type="common">Rice</name>
    <dbReference type="NCBI Taxonomy" id="39947"/>
    <lineage>
        <taxon>Eukaryota</taxon>
        <taxon>Viridiplantae</taxon>
        <taxon>Streptophyta</taxon>
        <taxon>Embryophyta</taxon>
        <taxon>Tracheophyta</taxon>
        <taxon>Spermatophyta</taxon>
        <taxon>Magnoliopsida</taxon>
        <taxon>Liliopsida</taxon>
        <taxon>Poales</taxon>
        <taxon>Poaceae</taxon>
        <taxon>BOP clade</taxon>
        <taxon>Oryzoideae</taxon>
        <taxon>Oryzeae</taxon>
        <taxon>Oryzinae</taxon>
        <taxon>Oryza</taxon>
        <taxon>Oryza sativa</taxon>
    </lineage>
</organism>
<gene>
    <name evidence="2" type="primary">OSJNBa0085C03.22</name>
</gene>
<evidence type="ECO:0000256" key="1">
    <source>
        <dbReference type="SAM" id="MobiDB-lite"/>
    </source>
</evidence>
<accession>Q5Z552</accession>
<feature type="compositionally biased region" description="Basic residues" evidence="1">
    <location>
        <begin position="129"/>
        <end position="138"/>
    </location>
</feature>
<feature type="region of interest" description="Disordered" evidence="1">
    <location>
        <begin position="57"/>
        <end position="151"/>
    </location>
</feature>
<feature type="compositionally biased region" description="Basic residues" evidence="1">
    <location>
        <begin position="57"/>
        <end position="74"/>
    </location>
</feature>
<dbReference type="AlphaFoldDB" id="Q5Z552"/>
<feature type="compositionally biased region" description="Polar residues" evidence="1">
    <location>
        <begin position="1"/>
        <end position="19"/>
    </location>
</feature>
<protein>
    <submittedName>
        <fullName evidence="2">BKRF1 encodes EBNA-1 protein-like</fullName>
    </submittedName>
</protein>
<reference evidence="3" key="1">
    <citation type="journal article" date="2005" name="Nature">
        <title>The map-based sequence of the rice genome.</title>
        <authorList>
            <consortium name="International rice genome sequencing project (IRGSP)"/>
            <person name="Matsumoto T."/>
            <person name="Wu J."/>
            <person name="Kanamori H."/>
            <person name="Katayose Y."/>
            <person name="Fujisawa M."/>
            <person name="Namiki N."/>
            <person name="Mizuno H."/>
            <person name="Yamamoto K."/>
            <person name="Antonio B.A."/>
            <person name="Baba T."/>
            <person name="Sakata K."/>
            <person name="Nagamura Y."/>
            <person name="Aoki H."/>
            <person name="Arikawa K."/>
            <person name="Arita K."/>
            <person name="Bito T."/>
            <person name="Chiden Y."/>
            <person name="Fujitsuka N."/>
            <person name="Fukunaka R."/>
            <person name="Hamada M."/>
            <person name="Harada C."/>
            <person name="Hayashi A."/>
            <person name="Hijishita S."/>
            <person name="Honda M."/>
            <person name="Hosokawa S."/>
            <person name="Ichikawa Y."/>
            <person name="Idonuma A."/>
            <person name="Iijima M."/>
            <person name="Ikeda M."/>
            <person name="Ikeno M."/>
            <person name="Ito K."/>
            <person name="Ito S."/>
            <person name="Ito T."/>
            <person name="Ito Y."/>
            <person name="Ito Y."/>
            <person name="Iwabuchi A."/>
            <person name="Kamiya K."/>
            <person name="Karasawa W."/>
            <person name="Kurita K."/>
            <person name="Katagiri S."/>
            <person name="Kikuta A."/>
            <person name="Kobayashi H."/>
            <person name="Kobayashi N."/>
            <person name="Machita K."/>
            <person name="Maehara T."/>
            <person name="Masukawa M."/>
            <person name="Mizubayashi T."/>
            <person name="Mukai Y."/>
            <person name="Nagasaki H."/>
            <person name="Nagata Y."/>
            <person name="Naito S."/>
            <person name="Nakashima M."/>
            <person name="Nakama Y."/>
            <person name="Nakamichi Y."/>
            <person name="Nakamura M."/>
            <person name="Meguro A."/>
            <person name="Negishi M."/>
            <person name="Ohta I."/>
            <person name="Ohta T."/>
            <person name="Okamoto M."/>
            <person name="Ono N."/>
            <person name="Saji S."/>
            <person name="Sakaguchi M."/>
            <person name="Sakai K."/>
            <person name="Shibata M."/>
            <person name="Shimokawa T."/>
            <person name="Song J."/>
            <person name="Takazaki Y."/>
            <person name="Terasawa K."/>
            <person name="Tsugane M."/>
            <person name="Tsuji K."/>
            <person name="Ueda S."/>
            <person name="Waki K."/>
            <person name="Yamagata H."/>
            <person name="Yamamoto M."/>
            <person name="Yamamoto S."/>
            <person name="Yamane H."/>
            <person name="Yoshiki S."/>
            <person name="Yoshihara R."/>
            <person name="Yukawa K."/>
            <person name="Zhong H."/>
            <person name="Yano M."/>
            <person name="Yuan Q."/>
            <person name="Ouyang S."/>
            <person name="Liu J."/>
            <person name="Jones K.M."/>
            <person name="Gansberger K."/>
            <person name="Moffat K."/>
            <person name="Hill J."/>
            <person name="Bera J."/>
            <person name="Fadrosh D."/>
            <person name="Jin S."/>
            <person name="Johri S."/>
            <person name="Kim M."/>
            <person name="Overton L."/>
            <person name="Reardon M."/>
            <person name="Tsitrin T."/>
            <person name="Vuong H."/>
            <person name="Weaver B."/>
            <person name="Ciecko A."/>
            <person name="Tallon L."/>
            <person name="Jackson J."/>
            <person name="Pai G."/>
            <person name="Aken S.V."/>
            <person name="Utterback T."/>
            <person name="Reidmuller S."/>
            <person name="Feldblyum T."/>
            <person name="Hsiao J."/>
            <person name="Zismann V."/>
            <person name="Iobst S."/>
            <person name="de Vazeille A.R."/>
            <person name="Buell C.R."/>
            <person name="Ying K."/>
            <person name="Li Y."/>
            <person name="Lu T."/>
            <person name="Huang Y."/>
            <person name="Zhao Q."/>
            <person name="Feng Q."/>
            <person name="Zhang L."/>
            <person name="Zhu J."/>
            <person name="Weng Q."/>
            <person name="Mu J."/>
            <person name="Lu Y."/>
            <person name="Fan D."/>
            <person name="Liu Y."/>
            <person name="Guan J."/>
            <person name="Zhang Y."/>
            <person name="Yu S."/>
            <person name="Liu X."/>
            <person name="Zhang Y."/>
            <person name="Hong G."/>
            <person name="Han B."/>
            <person name="Choisne N."/>
            <person name="Demange N."/>
            <person name="Orjeda G."/>
            <person name="Samain S."/>
            <person name="Cattolico L."/>
            <person name="Pelletier E."/>
            <person name="Couloux A."/>
            <person name="Segurens B."/>
            <person name="Wincker P."/>
            <person name="D'Hont A."/>
            <person name="Scarpelli C."/>
            <person name="Weissenbach J."/>
            <person name="Salanoubat M."/>
            <person name="Quetier F."/>
            <person name="Yu Y."/>
            <person name="Kim H.R."/>
            <person name="Rambo T."/>
            <person name="Currie J."/>
            <person name="Collura K."/>
            <person name="Luo M."/>
            <person name="Yang T."/>
            <person name="Ammiraju J.S.S."/>
            <person name="Engler F."/>
            <person name="Soderlund C."/>
            <person name="Wing R.A."/>
            <person name="Palmer L.E."/>
            <person name="de la Bastide M."/>
            <person name="Spiegel L."/>
            <person name="Nascimento L."/>
            <person name="Zutavern T."/>
            <person name="O'Shaughnessy A."/>
            <person name="Dike S."/>
            <person name="Dedhia N."/>
            <person name="Preston R."/>
            <person name="Balija V."/>
            <person name="McCombie W.R."/>
            <person name="Chow T."/>
            <person name="Chen H."/>
            <person name="Chung M."/>
            <person name="Chen C."/>
            <person name="Shaw J."/>
            <person name="Wu H."/>
            <person name="Hsiao K."/>
            <person name="Chao Y."/>
            <person name="Chu M."/>
            <person name="Cheng C."/>
            <person name="Hour A."/>
            <person name="Lee P."/>
            <person name="Lin S."/>
            <person name="Lin Y."/>
            <person name="Liou J."/>
            <person name="Liu S."/>
            <person name="Hsing Y."/>
            <person name="Raghuvanshi S."/>
            <person name="Mohanty A."/>
            <person name="Bharti A.K."/>
            <person name="Gaur A."/>
            <person name="Gupta V."/>
            <person name="Kumar D."/>
            <person name="Ravi V."/>
            <person name="Vij S."/>
            <person name="Kapur A."/>
            <person name="Khurana P."/>
            <person name="Khurana P."/>
            <person name="Khurana J.P."/>
            <person name="Tyagi A.K."/>
            <person name="Gaikwad K."/>
            <person name="Singh A."/>
            <person name="Dalal V."/>
            <person name="Srivastava S."/>
            <person name="Dixit A."/>
            <person name="Pal A.K."/>
            <person name="Ghazi I.A."/>
            <person name="Yadav M."/>
            <person name="Pandit A."/>
            <person name="Bhargava A."/>
            <person name="Sureshbabu K."/>
            <person name="Batra K."/>
            <person name="Sharma T.R."/>
            <person name="Mohapatra T."/>
            <person name="Singh N.K."/>
            <person name="Messing J."/>
            <person name="Nelson A.B."/>
            <person name="Fuks G."/>
            <person name="Kavchok S."/>
            <person name="Keizer G."/>
            <person name="Linton E."/>
            <person name="Llaca V."/>
            <person name="Song R."/>
            <person name="Tanyolac B."/>
            <person name="Young S."/>
            <person name="Ho-Il K."/>
            <person name="Hahn J.H."/>
            <person name="Sangsakoo G."/>
            <person name="Vanavichit A."/>
            <person name="de Mattos Luiz.A.T."/>
            <person name="Zimmer P.D."/>
            <person name="Malone G."/>
            <person name="Dellagostin O."/>
            <person name="de Oliveira A.C."/>
            <person name="Bevan M."/>
            <person name="Bancroft I."/>
            <person name="Minx P."/>
            <person name="Cordum H."/>
            <person name="Wilson R."/>
            <person name="Cheng Z."/>
            <person name="Jin W."/>
            <person name="Jiang J."/>
            <person name="Leong S.A."/>
            <person name="Iwama H."/>
            <person name="Gojobori T."/>
            <person name="Itoh T."/>
            <person name="Niimura Y."/>
            <person name="Fujii Y."/>
            <person name="Habara T."/>
            <person name="Sakai H."/>
            <person name="Sato Y."/>
            <person name="Wilson G."/>
            <person name="Kumar K."/>
            <person name="McCouch S."/>
            <person name="Juretic N."/>
            <person name="Hoen D."/>
            <person name="Wright S."/>
            <person name="Bruskiewich R."/>
            <person name="Bureau T."/>
            <person name="Miyao A."/>
            <person name="Hirochika H."/>
            <person name="Nishikawa T."/>
            <person name="Kadowaki K."/>
            <person name="Sugiura M."/>
            <person name="Burr B."/>
            <person name="Sasaki T."/>
        </authorList>
    </citation>
    <scope>NUCLEOTIDE SEQUENCE [LARGE SCALE GENOMIC DNA]</scope>
    <source>
        <strain evidence="3">cv. Nipponbare</strain>
    </source>
</reference>
<feature type="compositionally biased region" description="Basic and acidic residues" evidence="1">
    <location>
        <begin position="139"/>
        <end position="151"/>
    </location>
</feature>
<name>Q5Z552_ORYSJ</name>
<evidence type="ECO:0000313" key="3">
    <source>
        <dbReference type="Proteomes" id="UP000000763"/>
    </source>
</evidence>
<evidence type="ECO:0000313" key="2">
    <source>
        <dbReference type="EMBL" id="BAD62142.1"/>
    </source>
</evidence>